<keyword evidence="4" id="KW-1185">Reference proteome</keyword>
<name>A0ABD3QHQ0_9STRA</name>
<protein>
    <submittedName>
        <fullName evidence="3">Uncharacterized protein</fullName>
    </submittedName>
</protein>
<feature type="coiled-coil region" evidence="1">
    <location>
        <begin position="94"/>
        <end position="206"/>
    </location>
</feature>
<organism evidence="3 4">
    <name type="scientific">Cyclotella atomus</name>
    <dbReference type="NCBI Taxonomy" id="382360"/>
    <lineage>
        <taxon>Eukaryota</taxon>
        <taxon>Sar</taxon>
        <taxon>Stramenopiles</taxon>
        <taxon>Ochrophyta</taxon>
        <taxon>Bacillariophyta</taxon>
        <taxon>Coscinodiscophyceae</taxon>
        <taxon>Thalassiosirophycidae</taxon>
        <taxon>Stephanodiscales</taxon>
        <taxon>Stephanodiscaceae</taxon>
        <taxon>Cyclotella</taxon>
    </lineage>
</organism>
<feature type="region of interest" description="Disordered" evidence="2">
    <location>
        <begin position="260"/>
        <end position="281"/>
    </location>
</feature>
<dbReference type="Proteomes" id="UP001530400">
    <property type="component" value="Unassembled WGS sequence"/>
</dbReference>
<accession>A0ABD3QHQ0</accession>
<evidence type="ECO:0000256" key="2">
    <source>
        <dbReference type="SAM" id="MobiDB-lite"/>
    </source>
</evidence>
<comment type="caution">
    <text evidence="3">The sequence shown here is derived from an EMBL/GenBank/DDBJ whole genome shotgun (WGS) entry which is preliminary data.</text>
</comment>
<dbReference type="EMBL" id="JALLPJ020000190">
    <property type="protein sequence ID" value="KAL3799366.1"/>
    <property type="molecule type" value="Genomic_DNA"/>
</dbReference>
<gene>
    <name evidence="3" type="ORF">ACHAWO_008477</name>
</gene>
<evidence type="ECO:0000313" key="3">
    <source>
        <dbReference type="EMBL" id="KAL3799366.1"/>
    </source>
</evidence>
<reference evidence="3 4" key="1">
    <citation type="submission" date="2024-10" db="EMBL/GenBank/DDBJ databases">
        <title>Updated reference genomes for cyclostephanoid diatoms.</title>
        <authorList>
            <person name="Roberts W.R."/>
            <person name="Alverson A.J."/>
        </authorList>
    </citation>
    <scope>NUCLEOTIDE SEQUENCE [LARGE SCALE GENOMIC DNA]</scope>
    <source>
        <strain evidence="3 4">AJA010-31</strain>
    </source>
</reference>
<evidence type="ECO:0000313" key="4">
    <source>
        <dbReference type="Proteomes" id="UP001530400"/>
    </source>
</evidence>
<sequence length="362" mass="41036">MDRLAELLLGSALNHQQAATQGDLEELKGTARLLRGELDQVIEDEVASDQACEAANVNIERLQAIATEKILCRDELRKESHDVGADLQDVNDACHGEEQKLLALHQRIEDLNEERRQAATDAVDLQKTAARIRHTLETTVPETLFRLRADVQNLQTECEIEQIKLREIQNQQSVAQNKLDTTRQQREEIQSRAAELHKQLKEEKTHNELLHTRNQFLTDQLQGIGGKVPKDNVISSVQDLFSKITTRGNHRHSMIMKPSRLHNSPCRSDHQSHSASLGDLRNSQQNVHTSIKSDQLFYMPPLLHQMNLNPNEGQSENNVYKPGHRQGISILCKDDDSSIVSALTVDEAEFKTRSGRVEEEQE</sequence>
<dbReference type="AlphaFoldDB" id="A0ABD3QHQ0"/>
<keyword evidence="1" id="KW-0175">Coiled coil</keyword>
<evidence type="ECO:0000256" key="1">
    <source>
        <dbReference type="SAM" id="Coils"/>
    </source>
</evidence>
<proteinExistence type="predicted"/>